<dbReference type="RefSeq" id="WP_311367513.1">
    <property type="nucleotide sequence ID" value="NZ_JAVRHX010000001.1"/>
</dbReference>
<protein>
    <recommendedName>
        <fullName evidence="8">Putative NAD(P)H nitroreductase</fullName>
        <ecNumber evidence="8">1.-.-.-</ecNumber>
    </recommendedName>
</protein>
<evidence type="ECO:0000259" key="9">
    <source>
        <dbReference type="Pfam" id="PF00881"/>
    </source>
</evidence>
<feature type="domain" description="Nitroreductase" evidence="9">
    <location>
        <begin position="9"/>
        <end position="161"/>
    </location>
</feature>
<comment type="cofactor">
    <cofactor evidence="1 8">
        <name>FMN</name>
        <dbReference type="ChEBI" id="CHEBI:58210"/>
    </cofactor>
</comment>
<dbReference type="PIRSF" id="PIRSF000232">
    <property type="entry name" value="YdjA"/>
    <property type="match status" value="1"/>
</dbReference>
<dbReference type="Proteomes" id="UP001253545">
    <property type="component" value="Unassembled WGS sequence"/>
</dbReference>
<keyword evidence="11" id="KW-1185">Reference proteome</keyword>
<evidence type="ECO:0000256" key="4">
    <source>
        <dbReference type="ARBA" id="ARBA00022643"/>
    </source>
</evidence>
<dbReference type="EMBL" id="JAVRHX010000001">
    <property type="protein sequence ID" value="MDT0594024.1"/>
    <property type="molecule type" value="Genomic_DNA"/>
</dbReference>
<organism evidence="10 11">
    <name type="scientific">Glaciecola petra</name>
    <dbReference type="NCBI Taxonomy" id="3075602"/>
    <lineage>
        <taxon>Bacteria</taxon>
        <taxon>Pseudomonadati</taxon>
        <taxon>Pseudomonadota</taxon>
        <taxon>Gammaproteobacteria</taxon>
        <taxon>Alteromonadales</taxon>
        <taxon>Alteromonadaceae</taxon>
        <taxon>Glaciecola</taxon>
    </lineage>
</organism>
<evidence type="ECO:0000256" key="3">
    <source>
        <dbReference type="ARBA" id="ARBA00022630"/>
    </source>
</evidence>
<dbReference type="Gene3D" id="3.40.109.10">
    <property type="entry name" value="NADH Oxidase"/>
    <property type="match status" value="1"/>
</dbReference>
<dbReference type="InterPro" id="IPR026021">
    <property type="entry name" value="YdjA-like"/>
</dbReference>
<evidence type="ECO:0000256" key="2">
    <source>
        <dbReference type="ARBA" id="ARBA00007118"/>
    </source>
</evidence>
<sequence length="183" mass="20253">MEALDLLLNRRSQPRLTAPAPKGNELDNILQAGFCAPDHHCLSPWRFIVCTEQGLEKLGSCFEAAALAKGAPEASIERAPLLPLRAPMVIVAICDYKEHEKVPRVEQVASTACAVQAMQMAALAQGFQGIWRTGWYATDEHVKQSLGCKQNDEILGFLYLGTTPLKATKRQPREADSFVQYWT</sequence>
<dbReference type="InterPro" id="IPR052530">
    <property type="entry name" value="NAD(P)H_nitroreductase"/>
</dbReference>
<evidence type="ECO:0000313" key="10">
    <source>
        <dbReference type="EMBL" id="MDT0594024.1"/>
    </source>
</evidence>
<dbReference type="EC" id="1.-.-.-" evidence="8"/>
<evidence type="ECO:0000313" key="11">
    <source>
        <dbReference type="Proteomes" id="UP001253545"/>
    </source>
</evidence>
<keyword evidence="4 8" id="KW-0288">FMN</keyword>
<dbReference type="InterPro" id="IPR029479">
    <property type="entry name" value="Nitroreductase"/>
</dbReference>
<comment type="similarity">
    <text evidence="2 8">Belongs to the nitroreductase family.</text>
</comment>
<keyword evidence="3 8" id="KW-0285">Flavoprotein</keyword>
<evidence type="ECO:0000256" key="5">
    <source>
        <dbReference type="ARBA" id="ARBA00022857"/>
    </source>
</evidence>
<evidence type="ECO:0000256" key="8">
    <source>
        <dbReference type="PIRNR" id="PIRNR000232"/>
    </source>
</evidence>
<dbReference type="NCBIfam" id="NF008088">
    <property type="entry name" value="PRK10828.1"/>
    <property type="match status" value="1"/>
</dbReference>
<evidence type="ECO:0000256" key="1">
    <source>
        <dbReference type="ARBA" id="ARBA00001917"/>
    </source>
</evidence>
<keyword evidence="5 8" id="KW-0521">NADP</keyword>
<dbReference type="Pfam" id="PF00881">
    <property type="entry name" value="Nitroreductase"/>
    <property type="match status" value="1"/>
</dbReference>
<dbReference type="SUPFAM" id="SSF55469">
    <property type="entry name" value="FMN-dependent nitroreductase-like"/>
    <property type="match status" value="1"/>
</dbReference>
<evidence type="ECO:0000256" key="6">
    <source>
        <dbReference type="ARBA" id="ARBA00023002"/>
    </source>
</evidence>
<proteinExistence type="inferred from homology"/>
<dbReference type="PANTHER" id="PTHR43821">
    <property type="entry name" value="NAD(P)H NITROREDUCTASE YDJA-RELATED"/>
    <property type="match status" value="1"/>
</dbReference>
<dbReference type="CDD" id="cd02135">
    <property type="entry name" value="YdjA-like"/>
    <property type="match status" value="1"/>
</dbReference>
<dbReference type="InterPro" id="IPR000415">
    <property type="entry name" value="Nitroreductase-like"/>
</dbReference>
<reference evidence="10 11" key="1">
    <citation type="submission" date="2023-09" db="EMBL/GenBank/DDBJ databases">
        <authorList>
            <person name="Rey-Velasco X."/>
        </authorList>
    </citation>
    <scope>NUCLEOTIDE SEQUENCE [LARGE SCALE GENOMIC DNA]</scope>
    <source>
        <strain evidence="10 11">P117</strain>
    </source>
</reference>
<accession>A0ABU2ZNV1</accession>
<comment type="caution">
    <text evidence="10">The sequence shown here is derived from an EMBL/GenBank/DDBJ whole genome shotgun (WGS) entry which is preliminary data.</text>
</comment>
<name>A0ABU2ZNV1_9ALTE</name>
<keyword evidence="7 8" id="KW-0520">NAD</keyword>
<keyword evidence="6 8" id="KW-0560">Oxidoreductase</keyword>
<dbReference type="PANTHER" id="PTHR43821:SF1">
    <property type="entry name" value="NAD(P)H NITROREDUCTASE YDJA-RELATED"/>
    <property type="match status" value="1"/>
</dbReference>
<evidence type="ECO:0000256" key="7">
    <source>
        <dbReference type="ARBA" id="ARBA00023027"/>
    </source>
</evidence>
<gene>
    <name evidence="10" type="ORF">RM552_04125</name>
</gene>